<proteinExistence type="inferred from homology"/>
<sequence length="627" mass="67007">MYLAEKRDGFAHKTGFTSRPRFIVAVALLLAALWNTSSISNALLGLRHCNIFPRPGLVRTNATLQWTACPDNSTFYCTFFAVPLDYDAPAAPDKTVIAMRMFPATVPASERLSSIFTNPGGPGGSGHSSLLKTGPLLSTVFDGKFDIVSWDPRGINLTTPRISCHPTHLHRELYALSHENGDLDFNDADIATLNKSLLATNARAELLTSLCRDAVGDKVLRSVTTVNVARDLEEMRKAVGDGGLHYWGFSYGTTLGATYVAMFPEHSERVILDGVVYAPEQYTSLVDHGLSAGKSTNGVFDGFVSHCVSAGPERCALLTPGANTTPTALSARIWHLAARLEAAPLPVARPTKGVPAILTRAHLLSAIFSALYRPANWPALAEAIAGAEGGDGAALAGLSGAGGADWAEHRRNVTDAERAAEAGWGPGRAMGEGEGGMAVSCGDAPAFEVGAGGGDLEEWTKAWMGWRDQLAAPNPLGGPNWFASVVRCRHWGRVQPPPARYEGAWEMGADLRKPKHESSRVRFQQLCRRMVETFGADNARLLHNNGYGHCSTNHPSVCVAKALKAYMINGTLFPEGTVCEPDAGFIFPPKDEEGEELGYDPGDRALARALRSLAGAGIGMPPPNLGW</sequence>
<dbReference type="InterPro" id="IPR013595">
    <property type="entry name" value="Pept_S33_TAP-like_C"/>
</dbReference>
<dbReference type="PANTHER" id="PTHR43248:SF25">
    <property type="entry name" value="AB HYDROLASE-1 DOMAIN-CONTAINING PROTEIN-RELATED"/>
    <property type="match status" value="1"/>
</dbReference>
<dbReference type="Pfam" id="PF00561">
    <property type="entry name" value="Abhydrolase_1"/>
    <property type="match status" value="1"/>
</dbReference>
<evidence type="ECO:0008006" key="7">
    <source>
        <dbReference type="Google" id="ProtNLM"/>
    </source>
</evidence>
<organism evidence="5 6">
    <name type="scientific">Mycena rosella</name>
    <name type="common">Pink bonnet</name>
    <name type="synonym">Agaricus rosellus</name>
    <dbReference type="NCBI Taxonomy" id="1033263"/>
    <lineage>
        <taxon>Eukaryota</taxon>
        <taxon>Fungi</taxon>
        <taxon>Dikarya</taxon>
        <taxon>Basidiomycota</taxon>
        <taxon>Agaricomycotina</taxon>
        <taxon>Agaricomycetes</taxon>
        <taxon>Agaricomycetidae</taxon>
        <taxon>Agaricales</taxon>
        <taxon>Marasmiineae</taxon>
        <taxon>Mycenaceae</taxon>
        <taxon>Mycena</taxon>
    </lineage>
</organism>
<dbReference type="InterPro" id="IPR000073">
    <property type="entry name" value="AB_hydrolase_1"/>
</dbReference>
<dbReference type="GO" id="GO:0016787">
    <property type="term" value="F:hydrolase activity"/>
    <property type="evidence" value="ECO:0007669"/>
    <property type="project" value="UniProtKB-KW"/>
</dbReference>
<dbReference type="EMBL" id="JARKIE010000006">
    <property type="protein sequence ID" value="KAJ7706732.1"/>
    <property type="molecule type" value="Genomic_DNA"/>
</dbReference>
<protein>
    <recommendedName>
        <fullName evidence="7">AB hydrolase-1 domain-containing protein</fullName>
    </recommendedName>
</protein>
<dbReference type="Pfam" id="PF08386">
    <property type="entry name" value="Abhydrolase_4"/>
    <property type="match status" value="1"/>
</dbReference>
<dbReference type="InterPro" id="IPR029058">
    <property type="entry name" value="AB_hydrolase_fold"/>
</dbReference>
<comment type="caution">
    <text evidence="5">The sequence shown here is derived from an EMBL/GenBank/DDBJ whole genome shotgun (WGS) entry which is preliminary data.</text>
</comment>
<keyword evidence="2" id="KW-0378">Hydrolase</keyword>
<evidence type="ECO:0000256" key="2">
    <source>
        <dbReference type="ARBA" id="ARBA00022801"/>
    </source>
</evidence>
<evidence type="ECO:0000259" key="3">
    <source>
        <dbReference type="Pfam" id="PF00561"/>
    </source>
</evidence>
<feature type="domain" description="AB hydrolase-1" evidence="3">
    <location>
        <begin position="119"/>
        <end position="307"/>
    </location>
</feature>
<dbReference type="SUPFAM" id="SSF53474">
    <property type="entry name" value="alpha/beta-Hydrolases"/>
    <property type="match status" value="1"/>
</dbReference>
<dbReference type="AlphaFoldDB" id="A0AAD7GWB5"/>
<dbReference type="Proteomes" id="UP001221757">
    <property type="component" value="Unassembled WGS sequence"/>
</dbReference>
<evidence type="ECO:0000259" key="4">
    <source>
        <dbReference type="Pfam" id="PF08386"/>
    </source>
</evidence>
<evidence type="ECO:0000313" key="6">
    <source>
        <dbReference type="Proteomes" id="UP001221757"/>
    </source>
</evidence>
<dbReference type="InterPro" id="IPR051601">
    <property type="entry name" value="Serine_prot/Carboxylest_S33"/>
</dbReference>
<gene>
    <name evidence="5" type="ORF">B0H17DRAFT_1192308</name>
</gene>
<dbReference type="Gene3D" id="3.40.50.1820">
    <property type="entry name" value="alpha/beta hydrolase"/>
    <property type="match status" value="1"/>
</dbReference>
<dbReference type="PANTHER" id="PTHR43248">
    <property type="entry name" value="2-SUCCINYL-6-HYDROXY-2,4-CYCLOHEXADIENE-1-CARBOXYLATE SYNTHASE"/>
    <property type="match status" value="1"/>
</dbReference>
<feature type="domain" description="Peptidase S33 tripeptidyl aminopeptidase-like C-terminal" evidence="4">
    <location>
        <begin position="528"/>
        <end position="579"/>
    </location>
</feature>
<accession>A0AAD7GWB5</accession>
<comment type="similarity">
    <text evidence="1">Belongs to the peptidase S33 family.</text>
</comment>
<keyword evidence="6" id="KW-1185">Reference proteome</keyword>
<reference evidence="5" key="1">
    <citation type="submission" date="2023-03" db="EMBL/GenBank/DDBJ databases">
        <title>Massive genome expansion in bonnet fungi (Mycena s.s.) driven by repeated elements and novel gene families across ecological guilds.</title>
        <authorList>
            <consortium name="Lawrence Berkeley National Laboratory"/>
            <person name="Harder C.B."/>
            <person name="Miyauchi S."/>
            <person name="Viragh M."/>
            <person name="Kuo A."/>
            <person name="Thoen E."/>
            <person name="Andreopoulos B."/>
            <person name="Lu D."/>
            <person name="Skrede I."/>
            <person name="Drula E."/>
            <person name="Henrissat B."/>
            <person name="Morin E."/>
            <person name="Kohler A."/>
            <person name="Barry K."/>
            <person name="LaButti K."/>
            <person name="Morin E."/>
            <person name="Salamov A."/>
            <person name="Lipzen A."/>
            <person name="Mereny Z."/>
            <person name="Hegedus B."/>
            <person name="Baldrian P."/>
            <person name="Stursova M."/>
            <person name="Weitz H."/>
            <person name="Taylor A."/>
            <person name="Grigoriev I.V."/>
            <person name="Nagy L.G."/>
            <person name="Martin F."/>
            <person name="Kauserud H."/>
        </authorList>
    </citation>
    <scope>NUCLEOTIDE SEQUENCE</scope>
    <source>
        <strain evidence="5">CBHHK067</strain>
    </source>
</reference>
<evidence type="ECO:0000256" key="1">
    <source>
        <dbReference type="ARBA" id="ARBA00010088"/>
    </source>
</evidence>
<name>A0AAD7GWB5_MYCRO</name>
<evidence type="ECO:0000313" key="5">
    <source>
        <dbReference type="EMBL" id="KAJ7706732.1"/>
    </source>
</evidence>